<dbReference type="AlphaFoldDB" id="V8C9J0"/>
<keyword evidence="3" id="KW-1185">Reference proteome</keyword>
<dbReference type="PATRIC" id="fig|1357400.3.peg.1628"/>
<dbReference type="GO" id="GO:0003676">
    <property type="term" value="F:nucleic acid binding"/>
    <property type="evidence" value="ECO:0007669"/>
    <property type="project" value="InterPro"/>
</dbReference>
<accession>V8C9J0</accession>
<sequence length="85" mass="9504">MTTALAKRDNHTEFEPHSDSSLADASRLKTPNLSFANCDYKELIADMQKQGLQVDCILTDPPYNISRNHQLGFSNMGRAGMDLFV</sequence>
<proteinExistence type="predicted"/>
<organism evidence="2 3">
    <name type="scientific">Helicobacter macacae MIT 99-5501</name>
    <dbReference type="NCBI Taxonomy" id="1357400"/>
    <lineage>
        <taxon>Bacteria</taxon>
        <taxon>Pseudomonadati</taxon>
        <taxon>Campylobacterota</taxon>
        <taxon>Epsilonproteobacteria</taxon>
        <taxon>Campylobacterales</taxon>
        <taxon>Helicobacteraceae</taxon>
        <taxon>Helicobacter</taxon>
    </lineage>
</organism>
<dbReference type="InterPro" id="IPR002052">
    <property type="entry name" value="DNA_methylase_N6_adenine_CS"/>
</dbReference>
<evidence type="ECO:0000256" key="1">
    <source>
        <dbReference type="SAM" id="MobiDB-lite"/>
    </source>
</evidence>
<dbReference type="OrthoDB" id="9816043at2"/>
<evidence type="ECO:0000313" key="3">
    <source>
        <dbReference type="Proteomes" id="UP000018731"/>
    </source>
</evidence>
<dbReference type="HOGENOM" id="CLU_2508161_0_0_7"/>
<dbReference type="PROSITE" id="PS00092">
    <property type="entry name" value="N6_MTASE"/>
    <property type="match status" value="1"/>
</dbReference>
<comment type="caution">
    <text evidence="2">The sequence shown here is derived from an EMBL/GenBank/DDBJ whole genome shotgun (WGS) entry which is preliminary data.</text>
</comment>
<dbReference type="RefSeq" id="WP_023927941.1">
    <property type="nucleotide sequence ID" value="NZ_KI669454.1"/>
</dbReference>
<feature type="compositionally biased region" description="Basic and acidic residues" evidence="1">
    <location>
        <begin position="1"/>
        <end position="18"/>
    </location>
</feature>
<dbReference type="SUPFAM" id="SSF53335">
    <property type="entry name" value="S-adenosyl-L-methionine-dependent methyltransferases"/>
    <property type="match status" value="1"/>
</dbReference>
<feature type="region of interest" description="Disordered" evidence="1">
    <location>
        <begin position="1"/>
        <end position="25"/>
    </location>
</feature>
<dbReference type="Proteomes" id="UP000018731">
    <property type="component" value="Unassembled WGS sequence"/>
</dbReference>
<dbReference type="EMBL" id="AZJI01000005">
    <property type="protein sequence ID" value="ETD23406.1"/>
    <property type="molecule type" value="Genomic_DNA"/>
</dbReference>
<dbReference type="InterPro" id="IPR029063">
    <property type="entry name" value="SAM-dependent_MTases_sf"/>
</dbReference>
<dbReference type="GO" id="GO:0008168">
    <property type="term" value="F:methyltransferase activity"/>
    <property type="evidence" value="ECO:0007669"/>
    <property type="project" value="InterPro"/>
</dbReference>
<name>V8C9J0_9HELI</name>
<dbReference type="GO" id="GO:0032259">
    <property type="term" value="P:methylation"/>
    <property type="evidence" value="ECO:0007669"/>
    <property type="project" value="InterPro"/>
</dbReference>
<evidence type="ECO:0000313" key="2">
    <source>
        <dbReference type="EMBL" id="ETD23406.1"/>
    </source>
</evidence>
<gene>
    <name evidence="2" type="ORF">HMPREF2086_01208</name>
</gene>
<protein>
    <submittedName>
        <fullName evidence="2">Uncharacterized protein</fullName>
    </submittedName>
</protein>
<reference evidence="2 3" key="1">
    <citation type="journal article" date="2014" name="Genome Announc.">
        <title>Draft genome sequences of six enterohepatic helicobacter species isolated from humans and one from rhesus macaques.</title>
        <authorList>
            <person name="Shen Z."/>
            <person name="Sheh A."/>
            <person name="Young S.K."/>
            <person name="Abouelliel A."/>
            <person name="Ward D.V."/>
            <person name="Earl A.M."/>
            <person name="Fox J.G."/>
        </authorList>
    </citation>
    <scope>NUCLEOTIDE SEQUENCE [LARGE SCALE GENOMIC DNA]</scope>
    <source>
        <strain evidence="2 3">MIT 99-5501</strain>
    </source>
</reference>